<dbReference type="EMBL" id="JAEUGD010000053">
    <property type="protein sequence ID" value="MBL6447810.1"/>
    <property type="molecule type" value="Genomic_DNA"/>
</dbReference>
<organism evidence="1 2">
    <name type="scientific">Fulvivirga marina</name>
    <dbReference type="NCBI Taxonomy" id="2494733"/>
    <lineage>
        <taxon>Bacteria</taxon>
        <taxon>Pseudomonadati</taxon>
        <taxon>Bacteroidota</taxon>
        <taxon>Cytophagia</taxon>
        <taxon>Cytophagales</taxon>
        <taxon>Fulvivirgaceae</taxon>
        <taxon>Fulvivirga</taxon>
    </lineage>
</organism>
<comment type="caution">
    <text evidence="1">The sequence shown here is derived from an EMBL/GenBank/DDBJ whole genome shotgun (WGS) entry which is preliminary data.</text>
</comment>
<name>A0A937G0M5_9BACT</name>
<keyword evidence="2" id="KW-1185">Reference proteome</keyword>
<sequence>MTTTLKRGYDNFNECFEEFKSASELTKKEKAQKLISQIDILSKTREGLKHLYNKSLEIESAGFFADTAWHDPEKLAPVLVKGTLTAGSPTATYEIMSELRMLAHSKADTEPEISKEDAGAYLEEVLVHNLEFAFQELTEETRTIMNPQEVKRVYNLFSFLVKETGLQGIKDKLSEEIQLICEQRPVVTRKAREIIHMVSCKMELNPEDEADKQLLYYVHAVNSPTSLSRQHADPEGYAEALKQLNDLELLEEAEKLAAPMRATGLVTPFTSAMLLHLTEVQPDLIPKALLLNKRGQAEWSKHKELVIKLIGEVVSIDSFQCIYGLARVLEKSLLSRNAVKASLNNLRMISINSQVEKRILKCQTKPRKTVTAKQYLLAATLRVLGQPLGIGQGNNSTCQSARGISMWSQHSPAKLINMIITVAAQNNLILRFENIDLESNKLTKGLVDKLDYNLDAVSAVLVPHLDKIYNEMMRLASGRGEDPHKWVNPALYGHWIQIGFASAYSYLTNAIQDFKGFVRLFYAALHPEYNGGREIVYPNPLGIFVTSRAGAMIGFHAVSLLHVGKDDDGVMRAYFLNPNNEGRQDWGQGIKPSVYGHGEKHGVSSLPFQQFAARVYAFHFNSLETMAHLDSVPNEEIEKVEKLARGSWGKSYIWSELKKQW</sequence>
<dbReference type="Proteomes" id="UP000614216">
    <property type="component" value="Unassembled WGS sequence"/>
</dbReference>
<evidence type="ECO:0000313" key="2">
    <source>
        <dbReference type="Proteomes" id="UP000614216"/>
    </source>
</evidence>
<protein>
    <submittedName>
        <fullName evidence="1">Uncharacterized protein</fullName>
    </submittedName>
</protein>
<gene>
    <name evidence="1" type="ORF">JMN32_15935</name>
</gene>
<evidence type="ECO:0000313" key="1">
    <source>
        <dbReference type="EMBL" id="MBL6447810.1"/>
    </source>
</evidence>
<dbReference type="RefSeq" id="WP_202857344.1">
    <property type="nucleotide sequence ID" value="NZ_JAEUGD010000053.1"/>
</dbReference>
<proteinExistence type="predicted"/>
<reference evidence="1" key="1">
    <citation type="submission" date="2021-01" db="EMBL/GenBank/DDBJ databases">
        <title>Fulvivirga kasyanovii gen. nov., sp nov., a novel member of the phylum Bacteroidetes isolated from seawater in a mussel farm.</title>
        <authorList>
            <person name="Zhao L.-H."/>
            <person name="Wang Z.-J."/>
        </authorList>
    </citation>
    <scope>NUCLEOTIDE SEQUENCE</scope>
    <source>
        <strain evidence="1">29W222</strain>
    </source>
</reference>
<accession>A0A937G0M5</accession>
<dbReference type="AlphaFoldDB" id="A0A937G0M5"/>